<evidence type="ECO:0000259" key="5">
    <source>
        <dbReference type="PROSITE" id="PS51473"/>
    </source>
</evidence>
<protein>
    <recommendedName>
        <fullName evidence="5">Gnk2-homologous domain-containing protein</fullName>
    </recommendedName>
</protein>
<evidence type="ECO:0000256" key="2">
    <source>
        <dbReference type="ARBA" id="ARBA00022737"/>
    </source>
</evidence>
<keyword evidence="2" id="KW-0677">Repeat</keyword>
<evidence type="ECO:0000256" key="3">
    <source>
        <dbReference type="SAM" id="Phobius"/>
    </source>
</evidence>
<keyword evidence="3" id="KW-0472">Membrane</keyword>
<feature type="chain" id="PRO_5019015355" description="Gnk2-homologous domain-containing protein" evidence="4">
    <location>
        <begin position="24"/>
        <end position="461"/>
    </location>
</feature>
<evidence type="ECO:0000313" key="7">
    <source>
        <dbReference type="Proteomes" id="UP000289738"/>
    </source>
</evidence>
<evidence type="ECO:0000256" key="1">
    <source>
        <dbReference type="ARBA" id="ARBA00022729"/>
    </source>
</evidence>
<dbReference type="SUPFAM" id="SSF56112">
    <property type="entry name" value="Protein kinase-like (PK-like)"/>
    <property type="match status" value="1"/>
</dbReference>
<dbReference type="InterPro" id="IPR011009">
    <property type="entry name" value="Kinase-like_dom_sf"/>
</dbReference>
<dbReference type="Gene3D" id="3.30.200.20">
    <property type="entry name" value="Phosphorylase Kinase, domain 1"/>
    <property type="match status" value="1"/>
</dbReference>
<name>A0A445ADN5_ARAHY</name>
<organism evidence="6 7">
    <name type="scientific">Arachis hypogaea</name>
    <name type="common">Peanut</name>
    <dbReference type="NCBI Taxonomy" id="3818"/>
    <lineage>
        <taxon>Eukaryota</taxon>
        <taxon>Viridiplantae</taxon>
        <taxon>Streptophyta</taxon>
        <taxon>Embryophyta</taxon>
        <taxon>Tracheophyta</taxon>
        <taxon>Spermatophyta</taxon>
        <taxon>Magnoliopsida</taxon>
        <taxon>eudicotyledons</taxon>
        <taxon>Gunneridae</taxon>
        <taxon>Pentapetalae</taxon>
        <taxon>rosids</taxon>
        <taxon>fabids</taxon>
        <taxon>Fabales</taxon>
        <taxon>Fabaceae</taxon>
        <taxon>Papilionoideae</taxon>
        <taxon>50 kb inversion clade</taxon>
        <taxon>dalbergioids sensu lato</taxon>
        <taxon>Dalbergieae</taxon>
        <taxon>Pterocarpus clade</taxon>
        <taxon>Arachis</taxon>
    </lineage>
</organism>
<keyword evidence="7" id="KW-1185">Reference proteome</keyword>
<dbReference type="FunFam" id="3.30.430.20:FF:000012">
    <property type="entry name" value="Cysteine-rich receptor-like protein kinase 25"/>
    <property type="match status" value="1"/>
</dbReference>
<keyword evidence="3" id="KW-0812">Transmembrane</keyword>
<dbReference type="CDD" id="cd23509">
    <property type="entry name" value="Gnk2-like"/>
    <property type="match status" value="2"/>
</dbReference>
<dbReference type="STRING" id="3818.A0A445ADN5"/>
<accession>A0A445ADN5</accession>
<feature type="signal peptide" evidence="4">
    <location>
        <begin position="1"/>
        <end position="23"/>
    </location>
</feature>
<dbReference type="InterPro" id="IPR002902">
    <property type="entry name" value="GNK2"/>
</dbReference>
<keyword evidence="1 4" id="KW-0732">Signal</keyword>
<dbReference type="FunFam" id="3.30.430.20:FF:000003">
    <property type="entry name" value="Cysteine-rich RLK (RECEPTOR-like protein kinase) 10"/>
    <property type="match status" value="1"/>
</dbReference>
<dbReference type="PROSITE" id="PS51473">
    <property type="entry name" value="GNK2"/>
    <property type="match status" value="2"/>
</dbReference>
<dbReference type="Gene3D" id="3.30.430.20">
    <property type="entry name" value="Gnk2 domain, C-X8-C-X2-C motif"/>
    <property type="match status" value="2"/>
</dbReference>
<feature type="transmembrane region" description="Helical" evidence="3">
    <location>
        <begin position="277"/>
        <end position="297"/>
    </location>
</feature>
<dbReference type="InterPro" id="IPR038408">
    <property type="entry name" value="GNK2_sf"/>
</dbReference>
<reference evidence="6 7" key="1">
    <citation type="submission" date="2019-01" db="EMBL/GenBank/DDBJ databases">
        <title>Sequencing of cultivated peanut Arachis hypogaea provides insights into genome evolution and oil improvement.</title>
        <authorList>
            <person name="Chen X."/>
        </authorList>
    </citation>
    <scope>NUCLEOTIDE SEQUENCE [LARGE SCALE GENOMIC DNA]</scope>
    <source>
        <strain evidence="7">cv. Fuhuasheng</strain>
        <tissue evidence="6">Leaves</tissue>
    </source>
</reference>
<gene>
    <name evidence="6" type="ORF">Ahy_B02g058037</name>
</gene>
<keyword evidence="3" id="KW-1133">Transmembrane helix</keyword>
<feature type="domain" description="Gnk2-homologous" evidence="5">
    <location>
        <begin position="26"/>
        <end position="132"/>
    </location>
</feature>
<evidence type="ECO:0000256" key="4">
    <source>
        <dbReference type="SAM" id="SignalP"/>
    </source>
</evidence>
<proteinExistence type="predicted"/>
<dbReference type="PANTHER" id="PTHR32099:SF110">
    <property type="entry name" value="CYSTEINE-RICH RECEPTOR-KINASE-LIKE PROTEIN"/>
    <property type="match status" value="1"/>
</dbReference>
<dbReference type="EMBL" id="SDMP01000012">
    <property type="protein sequence ID" value="RYR24536.1"/>
    <property type="molecule type" value="Genomic_DNA"/>
</dbReference>
<feature type="domain" description="Gnk2-homologous" evidence="5">
    <location>
        <begin position="138"/>
        <end position="247"/>
    </location>
</feature>
<dbReference type="AlphaFoldDB" id="A0A445ADN5"/>
<evidence type="ECO:0000313" key="6">
    <source>
        <dbReference type="EMBL" id="RYR24536.1"/>
    </source>
</evidence>
<sequence>MASFFNLLMIIIFSFKNFASTKAQGPNYLFIYCVLQNFTANSTYQTNLRTLYSSLSSKAKNSIEFYNTTIRHAHSDDTAYGMFMCRGDTPSAQCGECVQNATLTLLSNGCKSSIEGLVWYDQCMVRYSNTYFFSKLSMEPFKEYVSPTKQIYQGTFNRTLFETLNKTAEEAAKAPTGKKKFATEEADLPEFQKLYCLAQCTPDLSPEDCRSCLNVSINGNVPRCCGGREGGRVMYPNCMIRFELYTFYGSPSSPAPAPTGVLLTPPTEDKRSRSRTIILIVVPIVVVILFTCFCYLLRRRARKSLKTILRENFGHESTTLEGLQFDLNVLKVATNNFSLENLIGKGGFGEVYKVWRQWQDGTPFNTLDPNLKESYHVVEVMKCIQIGLLCVQENINDRPSMVTVVSYLNNLSLELPSPHEPAFFTLGRFMDPKITNESSSSQSAKSLFSVNEMSISKFHPR</sequence>
<comment type="caution">
    <text evidence="6">The sequence shown here is derived from an EMBL/GenBank/DDBJ whole genome shotgun (WGS) entry which is preliminary data.</text>
</comment>
<dbReference type="PANTHER" id="PTHR32099">
    <property type="entry name" value="CYSTEINE-RICH REPEAT SECRETORY PROTEIN"/>
    <property type="match status" value="1"/>
</dbReference>
<dbReference type="Proteomes" id="UP000289738">
    <property type="component" value="Chromosome B02"/>
</dbReference>
<dbReference type="Pfam" id="PF01657">
    <property type="entry name" value="Stress-antifung"/>
    <property type="match status" value="2"/>
</dbReference>